<organism evidence="3">
    <name type="scientific">Bradyrhizobium diazoefficiens</name>
    <dbReference type="NCBI Taxonomy" id="1355477"/>
    <lineage>
        <taxon>Bacteria</taxon>
        <taxon>Pseudomonadati</taxon>
        <taxon>Pseudomonadota</taxon>
        <taxon>Alphaproteobacteria</taxon>
        <taxon>Hyphomicrobiales</taxon>
        <taxon>Nitrobacteraceae</taxon>
        <taxon>Bradyrhizobium</taxon>
    </lineage>
</organism>
<evidence type="ECO:0000313" key="4">
    <source>
        <dbReference type="EMBL" id="BCE58828.1"/>
    </source>
</evidence>
<feature type="region of interest" description="Disordered" evidence="1">
    <location>
        <begin position="20"/>
        <end position="43"/>
    </location>
</feature>
<dbReference type="EMBL" id="AP023099">
    <property type="protein sequence ID" value="BCE93552.1"/>
    <property type="molecule type" value="Genomic_DNA"/>
</dbReference>
<reference evidence="5" key="2">
    <citation type="submission" date="2020-05" db="EMBL/GenBank/DDBJ databases">
        <title>Complete genome sequence of Bradyrhizobium diazoefficiens XF10 isolated from soybean nodule.</title>
        <authorList>
            <person name="Noda R."/>
            <person name="Kakizaki K."/>
            <person name="Minamisawa K."/>
        </authorList>
    </citation>
    <scope>NUCLEOTIDE SEQUENCE</scope>
    <source>
        <strain evidence="5">XF10</strain>
    </source>
</reference>
<feature type="domain" description="DUF559" evidence="2">
    <location>
        <begin position="34"/>
        <end position="138"/>
    </location>
</feature>
<reference evidence="3" key="1">
    <citation type="submission" date="2020-05" db="EMBL/GenBank/DDBJ databases">
        <title>Complete genome sequence of Bradyrhizobium diazoefficiens XF1 isolated from soybean nodule.</title>
        <authorList>
            <person name="Noda R."/>
            <person name="Kakizaki K."/>
            <person name="Minamisawa K."/>
        </authorList>
    </citation>
    <scope>NUCLEOTIDE SEQUENCE</scope>
    <source>
        <strain evidence="3">XF1</strain>
    </source>
</reference>
<feature type="compositionally biased region" description="Basic and acidic residues" evidence="1">
    <location>
        <begin position="28"/>
        <end position="39"/>
    </location>
</feature>
<evidence type="ECO:0000313" key="3">
    <source>
        <dbReference type="EMBL" id="BCE23784.1"/>
    </source>
</evidence>
<dbReference type="EMBL" id="AP023091">
    <property type="protein sequence ID" value="BCE23784.1"/>
    <property type="molecule type" value="Genomic_DNA"/>
</dbReference>
<name>A0A809X909_9BRAD</name>
<evidence type="ECO:0000313" key="5">
    <source>
        <dbReference type="EMBL" id="BCE93552.1"/>
    </source>
</evidence>
<gene>
    <name evidence="5" type="ORF">XF10B_63500</name>
    <name evidence="3" type="ORF">XF1B_64650</name>
    <name evidence="4" type="ORF">XF5B_63400</name>
</gene>
<dbReference type="InterPro" id="IPR047216">
    <property type="entry name" value="Endonuclease_DUF559_bact"/>
</dbReference>
<protein>
    <recommendedName>
        <fullName evidence="2">DUF559 domain-containing protein</fullName>
    </recommendedName>
</protein>
<dbReference type="InterPro" id="IPR007569">
    <property type="entry name" value="DUF559"/>
</dbReference>
<dbReference type="Gene3D" id="3.40.960.10">
    <property type="entry name" value="VSR Endonuclease"/>
    <property type="match status" value="1"/>
</dbReference>
<dbReference type="InterPro" id="IPR011335">
    <property type="entry name" value="Restrct_endonuc-II-like"/>
</dbReference>
<dbReference type="PANTHER" id="PTHR38590">
    <property type="entry name" value="BLL0828 PROTEIN"/>
    <property type="match status" value="1"/>
</dbReference>
<dbReference type="CDD" id="cd01038">
    <property type="entry name" value="Endonuclease_DUF559"/>
    <property type="match status" value="1"/>
</dbReference>
<evidence type="ECO:0000259" key="2">
    <source>
        <dbReference type="Pfam" id="PF04480"/>
    </source>
</evidence>
<dbReference type="SUPFAM" id="SSF52980">
    <property type="entry name" value="Restriction endonuclease-like"/>
    <property type="match status" value="1"/>
</dbReference>
<evidence type="ECO:0000256" key="1">
    <source>
        <dbReference type="SAM" id="MobiDB-lite"/>
    </source>
</evidence>
<sequence>MLSFASPRLRGEADARNARRVRGSLRMRGADESKTERARSLRAASTDAEGTLWYRLRARRLNGYKFIRQEPIGPYTVDFICREARLIIEVDGGQHADNPRDAVRDKWLADRNYRILRFWNNDVSRNLAGVLEMIVTALAEAPPHPDR</sequence>
<dbReference type="EMBL" id="AP023095">
    <property type="protein sequence ID" value="BCE58828.1"/>
    <property type="molecule type" value="Genomic_DNA"/>
</dbReference>
<reference evidence="4" key="3">
    <citation type="submission" date="2020-05" db="EMBL/GenBank/DDBJ databases">
        <title>Complete genome sequence of Bradyrhizobium diazoefficiens XF5 isolated from soybean nodule.</title>
        <authorList>
            <person name="Noda R."/>
            <person name="Kakizaki K."/>
            <person name="Minamisawa K."/>
        </authorList>
    </citation>
    <scope>NUCLEOTIDE SEQUENCE</scope>
    <source>
        <strain evidence="4">XF5</strain>
    </source>
</reference>
<accession>A0A809X909</accession>
<dbReference type="PANTHER" id="PTHR38590:SF1">
    <property type="entry name" value="BLL0828 PROTEIN"/>
    <property type="match status" value="1"/>
</dbReference>
<proteinExistence type="predicted"/>
<dbReference type="Pfam" id="PF04480">
    <property type="entry name" value="DUF559"/>
    <property type="match status" value="1"/>
</dbReference>
<dbReference type="AlphaFoldDB" id="A0A809X909"/>